<dbReference type="Gene3D" id="3.40.50.2300">
    <property type="match status" value="1"/>
</dbReference>
<organism evidence="1 2">
    <name type="scientific">Chitinophaga silvisoli</name>
    <dbReference type="NCBI Taxonomy" id="2291814"/>
    <lineage>
        <taxon>Bacteria</taxon>
        <taxon>Pseudomonadati</taxon>
        <taxon>Bacteroidota</taxon>
        <taxon>Chitinophagia</taxon>
        <taxon>Chitinophagales</taxon>
        <taxon>Chitinophagaceae</taxon>
        <taxon>Chitinophaga</taxon>
    </lineage>
</organism>
<dbReference type="SUPFAM" id="SSF52788">
    <property type="entry name" value="Phosphotyrosine protein phosphatases I"/>
    <property type="match status" value="1"/>
</dbReference>
<dbReference type="PANTHER" id="PTHR43428:SF1">
    <property type="entry name" value="ARSENATE REDUCTASE"/>
    <property type="match status" value="1"/>
</dbReference>
<proteinExistence type="predicted"/>
<dbReference type="AlphaFoldDB" id="A0A3E1NY11"/>
<protein>
    <submittedName>
        <fullName evidence="1">Protein-tyrosine-phosphatase</fullName>
    </submittedName>
</protein>
<gene>
    <name evidence="1" type="ORF">DXN04_22220</name>
</gene>
<name>A0A3E1NY11_9BACT</name>
<dbReference type="EMBL" id="QTJV01000009">
    <property type="protein sequence ID" value="RFM32813.1"/>
    <property type="molecule type" value="Genomic_DNA"/>
</dbReference>
<sequence length="212" mass="23457">MLPAIRQYLDQVEKDFDTIPPVRKAALQKIADGIISLLHSKEHAALIYVCTHNSRRSHLGQVWAMAAAAYYNINGISSYSGGTEITAFNPNAIKALQEAGFQISTSAASTNPHYNITYATHAPALIAFSKKYMDPPNPGTDFIAVMTCSHADDNCPFVPGAYLKVATPYEDPKEGDGKPEQDQVYRERCREIATEVLYTFYLAHQLQNSSRI</sequence>
<reference evidence="1 2" key="1">
    <citation type="submission" date="2018-08" db="EMBL/GenBank/DDBJ databases">
        <title>Chitinophaga sp. K20C18050901, a novel bacterium isolated from forest soil.</title>
        <authorList>
            <person name="Wang C."/>
        </authorList>
    </citation>
    <scope>NUCLEOTIDE SEQUENCE [LARGE SCALE GENOMIC DNA]</scope>
    <source>
        <strain evidence="1 2">K20C18050901</strain>
    </source>
</reference>
<dbReference type="OrthoDB" id="9793058at2"/>
<evidence type="ECO:0000313" key="2">
    <source>
        <dbReference type="Proteomes" id="UP000261174"/>
    </source>
</evidence>
<evidence type="ECO:0000313" key="1">
    <source>
        <dbReference type="EMBL" id="RFM32813.1"/>
    </source>
</evidence>
<comment type="caution">
    <text evidence="1">The sequence shown here is derived from an EMBL/GenBank/DDBJ whole genome shotgun (WGS) entry which is preliminary data.</text>
</comment>
<dbReference type="PANTHER" id="PTHR43428">
    <property type="entry name" value="ARSENATE REDUCTASE"/>
    <property type="match status" value="1"/>
</dbReference>
<accession>A0A3E1NY11</accession>
<dbReference type="Proteomes" id="UP000261174">
    <property type="component" value="Unassembled WGS sequence"/>
</dbReference>
<keyword evidence="2" id="KW-1185">Reference proteome</keyword>
<dbReference type="InterPro" id="IPR036196">
    <property type="entry name" value="Ptyr_pPase_sf"/>
</dbReference>